<feature type="signal peptide" evidence="16">
    <location>
        <begin position="1"/>
        <end position="33"/>
    </location>
</feature>
<dbReference type="GO" id="GO:0006644">
    <property type="term" value="P:phospholipid metabolic process"/>
    <property type="evidence" value="ECO:0007669"/>
    <property type="project" value="InterPro"/>
</dbReference>
<gene>
    <name evidence="17" type="primary">Pla2g12a</name>
    <name evidence="17" type="ORF">CALWIL_R04787</name>
</gene>
<dbReference type="PROSITE" id="PS00118">
    <property type="entry name" value="PA2_HIS"/>
    <property type="match status" value="1"/>
</dbReference>
<evidence type="ECO:0000256" key="14">
    <source>
        <dbReference type="ARBA" id="ARBA00070731"/>
    </source>
</evidence>
<dbReference type="GO" id="GO:0005509">
    <property type="term" value="F:calcium ion binding"/>
    <property type="evidence" value="ECO:0007669"/>
    <property type="project" value="InterPro"/>
</dbReference>
<evidence type="ECO:0000256" key="6">
    <source>
        <dbReference type="ARBA" id="ARBA00022525"/>
    </source>
</evidence>
<organism evidence="17 18">
    <name type="scientific">Callaeas wilsoni</name>
    <name type="common">North Island kokako</name>
    <dbReference type="NCBI Taxonomy" id="1347786"/>
    <lineage>
        <taxon>Eukaryota</taxon>
        <taxon>Metazoa</taxon>
        <taxon>Chordata</taxon>
        <taxon>Craniata</taxon>
        <taxon>Vertebrata</taxon>
        <taxon>Euteleostomi</taxon>
        <taxon>Archelosauria</taxon>
        <taxon>Archosauria</taxon>
        <taxon>Dinosauria</taxon>
        <taxon>Saurischia</taxon>
        <taxon>Theropoda</taxon>
        <taxon>Coelurosauria</taxon>
        <taxon>Aves</taxon>
        <taxon>Neognathae</taxon>
        <taxon>Neoaves</taxon>
        <taxon>Telluraves</taxon>
        <taxon>Australaves</taxon>
        <taxon>Passeriformes</taxon>
        <taxon>Corvoidea</taxon>
        <taxon>Callaeidae</taxon>
        <taxon>Callaeas</taxon>
    </lineage>
</organism>
<comment type="caution">
    <text evidence="17">The sequence shown here is derived from an EMBL/GenBank/DDBJ whole genome shotgun (WGS) entry which is preliminary data.</text>
</comment>
<evidence type="ECO:0000256" key="12">
    <source>
        <dbReference type="ARBA" id="ARBA00023098"/>
    </source>
</evidence>
<name>A0A7L4L3B7_9CORV</name>
<dbReference type="EMBL" id="VWPU01011215">
    <property type="protein sequence ID" value="NXY59752.1"/>
    <property type="molecule type" value="Genomic_DNA"/>
</dbReference>
<evidence type="ECO:0000256" key="7">
    <source>
        <dbReference type="ARBA" id="ARBA00022723"/>
    </source>
</evidence>
<evidence type="ECO:0000256" key="15">
    <source>
        <dbReference type="ARBA" id="ARBA00080187"/>
    </source>
</evidence>
<keyword evidence="7" id="KW-0479">Metal-binding</keyword>
<evidence type="ECO:0000256" key="9">
    <source>
        <dbReference type="ARBA" id="ARBA00022801"/>
    </source>
</evidence>
<sequence>GLGMARARLSPLPRLLLLLLALAAACGWRPARGQEAPQTPDWRMTLKTIRNGVHKIDMYLNAALDLLGGEDGLCQYKCSDGSRPVPRYGYKPSPPNGCGSPLFGVQFDIGIPSMTRCCNHHDRCYDTCGNKKNECDEQFQTCLSKICRDVQKTLGISESVQACESTVQLLFDAVIHLGCKPYLDSQRAACMCRYEGKTDL</sequence>
<dbReference type="InterPro" id="IPR010711">
    <property type="entry name" value="PLA2G12"/>
</dbReference>
<dbReference type="Pfam" id="PF06951">
    <property type="entry name" value="PLA2G12"/>
    <property type="match status" value="1"/>
</dbReference>
<dbReference type="InterPro" id="IPR036444">
    <property type="entry name" value="PLipase_A2_dom_sf"/>
</dbReference>
<keyword evidence="11" id="KW-0442">Lipid degradation</keyword>
<evidence type="ECO:0000256" key="13">
    <source>
        <dbReference type="ARBA" id="ARBA00055247"/>
    </source>
</evidence>
<proteinExistence type="inferred from homology"/>
<evidence type="ECO:0000313" key="18">
    <source>
        <dbReference type="Proteomes" id="UP000576729"/>
    </source>
</evidence>
<dbReference type="PANTHER" id="PTHR12824">
    <property type="entry name" value="GROUP XII SECRETORY PHOSPHOLIPASE A2 FAMILY MEMBER"/>
    <property type="match status" value="1"/>
</dbReference>
<dbReference type="Gene3D" id="1.20.90.10">
    <property type="entry name" value="Phospholipase A2 domain"/>
    <property type="match status" value="1"/>
</dbReference>
<evidence type="ECO:0000256" key="16">
    <source>
        <dbReference type="SAM" id="SignalP"/>
    </source>
</evidence>
<dbReference type="PANTHER" id="PTHR12824:SF7">
    <property type="entry name" value="GROUP XIIA SECRETORY PHOSPHOLIPASE A2"/>
    <property type="match status" value="1"/>
</dbReference>
<evidence type="ECO:0000256" key="1">
    <source>
        <dbReference type="ARBA" id="ARBA00001913"/>
    </source>
</evidence>
<keyword evidence="5" id="KW-0963">Cytoplasm</keyword>
<accession>A0A7L4L3B7</accession>
<keyword evidence="12" id="KW-0443">Lipid metabolism</keyword>
<feature type="non-terminal residue" evidence="17">
    <location>
        <position position="1"/>
    </location>
</feature>
<keyword evidence="6" id="KW-0964">Secreted</keyword>
<evidence type="ECO:0000256" key="3">
    <source>
        <dbReference type="ARBA" id="ARBA00004613"/>
    </source>
</evidence>
<keyword evidence="8 16" id="KW-0732">Signal</keyword>
<protein>
    <recommendedName>
        <fullName evidence="14">Group XIIA secretory phospholipase A2</fullName>
    </recommendedName>
    <alternativeName>
        <fullName evidence="15">Phosphatidylcholine 2-acylhydrolase 12A</fullName>
    </alternativeName>
</protein>
<comment type="subcellular location">
    <subcellularLocation>
        <location evidence="2">Cytoplasm</location>
    </subcellularLocation>
    <subcellularLocation>
        <location evidence="3">Secreted</location>
    </subcellularLocation>
</comment>
<dbReference type="AlphaFoldDB" id="A0A7L4L3B7"/>
<comment type="similarity">
    <text evidence="4">Belongs to the phospholipase A2 family.</text>
</comment>
<keyword evidence="18" id="KW-1185">Reference proteome</keyword>
<feature type="non-terminal residue" evidence="17">
    <location>
        <position position="200"/>
    </location>
</feature>
<dbReference type="GO" id="GO:0050482">
    <property type="term" value="P:arachidonate secretion"/>
    <property type="evidence" value="ECO:0007669"/>
    <property type="project" value="InterPro"/>
</dbReference>
<dbReference type="GO" id="GO:0016042">
    <property type="term" value="P:lipid catabolic process"/>
    <property type="evidence" value="ECO:0007669"/>
    <property type="project" value="UniProtKB-KW"/>
</dbReference>
<evidence type="ECO:0000256" key="8">
    <source>
        <dbReference type="ARBA" id="ARBA00022729"/>
    </source>
</evidence>
<comment type="cofactor">
    <cofactor evidence="1">
        <name>Ca(2+)</name>
        <dbReference type="ChEBI" id="CHEBI:29108"/>
    </cofactor>
</comment>
<evidence type="ECO:0000256" key="4">
    <source>
        <dbReference type="ARBA" id="ARBA00007056"/>
    </source>
</evidence>
<keyword evidence="10" id="KW-0106">Calcium</keyword>
<evidence type="ECO:0000313" key="17">
    <source>
        <dbReference type="EMBL" id="NXY59752.1"/>
    </source>
</evidence>
<dbReference type="Proteomes" id="UP000576729">
    <property type="component" value="Unassembled WGS sequence"/>
</dbReference>
<feature type="chain" id="PRO_5029605014" description="Group XIIA secretory phospholipase A2" evidence="16">
    <location>
        <begin position="34"/>
        <end position="200"/>
    </location>
</feature>
<keyword evidence="9" id="KW-0378">Hydrolase</keyword>
<reference evidence="17 18" key="1">
    <citation type="submission" date="2019-09" db="EMBL/GenBank/DDBJ databases">
        <title>Bird 10,000 Genomes (B10K) Project - Family phase.</title>
        <authorList>
            <person name="Zhang G."/>
        </authorList>
    </citation>
    <scope>NUCLEOTIDE SEQUENCE [LARGE SCALE GENOMIC DNA]</scope>
    <source>
        <strain evidence="17">B10K-OTA-212792</strain>
        <tissue evidence="17">Blood</tissue>
    </source>
</reference>
<evidence type="ECO:0000256" key="2">
    <source>
        <dbReference type="ARBA" id="ARBA00004496"/>
    </source>
</evidence>
<evidence type="ECO:0000256" key="5">
    <source>
        <dbReference type="ARBA" id="ARBA00022490"/>
    </source>
</evidence>
<dbReference type="GO" id="GO:0004623">
    <property type="term" value="F:phospholipase A2 activity"/>
    <property type="evidence" value="ECO:0007669"/>
    <property type="project" value="InterPro"/>
</dbReference>
<dbReference type="SUPFAM" id="SSF48619">
    <property type="entry name" value="Phospholipase A2, PLA2"/>
    <property type="match status" value="1"/>
</dbReference>
<dbReference type="GO" id="GO:0005737">
    <property type="term" value="C:cytoplasm"/>
    <property type="evidence" value="ECO:0007669"/>
    <property type="project" value="UniProtKB-SubCell"/>
</dbReference>
<comment type="function">
    <text evidence="13">PA2 catalyzes the calcium-dependent hydrolysis of the 2-acyl groups in 3-sn-phosphoglycerides. Does not exhibit detectable activity toward sn-2-arachidonoyl- or linoleoyl-phosphatidylcholine or -phosphatidylethanolamine.</text>
</comment>
<evidence type="ECO:0000256" key="10">
    <source>
        <dbReference type="ARBA" id="ARBA00022837"/>
    </source>
</evidence>
<dbReference type="InterPro" id="IPR033113">
    <property type="entry name" value="PLA2_histidine"/>
</dbReference>
<dbReference type="GO" id="GO:0005576">
    <property type="term" value="C:extracellular region"/>
    <property type="evidence" value="ECO:0007669"/>
    <property type="project" value="UniProtKB-SubCell"/>
</dbReference>
<dbReference type="FunFam" id="1.20.90.10:FF:000004">
    <property type="entry name" value="Group XIIA secretory phospholipase A2"/>
    <property type="match status" value="1"/>
</dbReference>
<evidence type="ECO:0000256" key="11">
    <source>
        <dbReference type="ARBA" id="ARBA00022963"/>
    </source>
</evidence>